<keyword evidence="2" id="KW-1185">Reference proteome</keyword>
<dbReference type="GeneID" id="66055531"/>
<accession>A0A2K3D2R1</accession>
<organism evidence="1 2">
    <name type="scientific">Chlamydomonas reinhardtii</name>
    <name type="common">Chlamydomonas smithii</name>
    <dbReference type="NCBI Taxonomy" id="3055"/>
    <lineage>
        <taxon>Eukaryota</taxon>
        <taxon>Viridiplantae</taxon>
        <taxon>Chlorophyta</taxon>
        <taxon>core chlorophytes</taxon>
        <taxon>Chlorophyceae</taxon>
        <taxon>CS clade</taxon>
        <taxon>Chlamydomonadales</taxon>
        <taxon>Chlamydomonadaceae</taxon>
        <taxon>Chlamydomonas</taxon>
    </lineage>
</organism>
<reference evidence="1 2" key="1">
    <citation type="journal article" date="2007" name="Science">
        <title>The Chlamydomonas genome reveals the evolution of key animal and plant functions.</title>
        <authorList>
            <person name="Merchant S.S."/>
            <person name="Prochnik S.E."/>
            <person name="Vallon O."/>
            <person name="Harris E.H."/>
            <person name="Karpowicz S.J."/>
            <person name="Witman G.B."/>
            <person name="Terry A."/>
            <person name="Salamov A."/>
            <person name="Fritz-Laylin L.K."/>
            <person name="Marechal-Drouard L."/>
            <person name="Marshall W.F."/>
            <person name="Qu L.H."/>
            <person name="Nelson D.R."/>
            <person name="Sanderfoot A.A."/>
            <person name="Spalding M.H."/>
            <person name="Kapitonov V.V."/>
            <person name="Ren Q."/>
            <person name="Ferris P."/>
            <person name="Lindquist E."/>
            <person name="Shapiro H."/>
            <person name="Lucas S.M."/>
            <person name="Grimwood J."/>
            <person name="Schmutz J."/>
            <person name="Cardol P."/>
            <person name="Cerutti H."/>
            <person name="Chanfreau G."/>
            <person name="Chen C.L."/>
            <person name="Cognat V."/>
            <person name="Croft M.T."/>
            <person name="Dent R."/>
            <person name="Dutcher S."/>
            <person name="Fernandez E."/>
            <person name="Fukuzawa H."/>
            <person name="Gonzalez-Ballester D."/>
            <person name="Gonzalez-Halphen D."/>
            <person name="Hallmann A."/>
            <person name="Hanikenne M."/>
            <person name="Hippler M."/>
            <person name="Inwood W."/>
            <person name="Jabbari K."/>
            <person name="Kalanon M."/>
            <person name="Kuras R."/>
            <person name="Lefebvre P.A."/>
            <person name="Lemaire S.D."/>
            <person name="Lobanov A.V."/>
            <person name="Lohr M."/>
            <person name="Manuell A."/>
            <person name="Meier I."/>
            <person name="Mets L."/>
            <person name="Mittag M."/>
            <person name="Mittelmeier T."/>
            <person name="Moroney J.V."/>
            <person name="Moseley J."/>
            <person name="Napoli C."/>
            <person name="Nedelcu A.M."/>
            <person name="Niyogi K."/>
            <person name="Novoselov S.V."/>
            <person name="Paulsen I.T."/>
            <person name="Pazour G."/>
            <person name="Purton S."/>
            <person name="Ral J.P."/>
            <person name="Riano-Pachon D.M."/>
            <person name="Riekhof W."/>
            <person name="Rymarquis L."/>
            <person name="Schroda M."/>
            <person name="Stern D."/>
            <person name="Umen J."/>
            <person name="Willows R."/>
            <person name="Wilson N."/>
            <person name="Zimmer S.L."/>
            <person name="Allmer J."/>
            <person name="Balk J."/>
            <person name="Bisova K."/>
            <person name="Chen C.J."/>
            <person name="Elias M."/>
            <person name="Gendler K."/>
            <person name="Hauser C."/>
            <person name="Lamb M.R."/>
            <person name="Ledford H."/>
            <person name="Long J.C."/>
            <person name="Minagawa J."/>
            <person name="Page M.D."/>
            <person name="Pan J."/>
            <person name="Pootakham W."/>
            <person name="Roje S."/>
            <person name="Rose A."/>
            <person name="Stahlberg E."/>
            <person name="Terauchi A.M."/>
            <person name="Yang P."/>
            <person name="Ball S."/>
            <person name="Bowler C."/>
            <person name="Dieckmann C.L."/>
            <person name="Gladyshev V.N."/>
            <person name="Green P."/>
            <person name="Jorgensen R."/>
            <person name="Mayfield S."/>
            <person name="Mueller-Roeber B."/>
            <person name="Rajamani S."/>
            <person name="Sayre R.T."/>
            <person name="Brokstein P."/>
            <person name="Dubchak I."/>
            <person name="Goodstein D."/>
            <person name="Hornick L."/>
            <person name="Huang Y.W."/>
            <person name="Jhaveri J."/>
            <person name="Luo Y."/>
            <person name="Martinez D."/>
            <person name="Ngau W.C."/>
            <person name="Otillar B."/>
            <person name="Poliakov A."/>
            <person name="Porter A."/>
            <person name="Szajkowski L."/>
            <person name="Werner G."/>
            <person name="Zhou K."/>
            <person name="Grigoriev I.V."/>
            <person name="Rokhsar D.S."/>
            <person name="Grossman A.R."/>
        </authorList>
    </citation>
    <scope>NUCLEOTIDE SEQUENCE [LARGE SCALE GENOMIC DNA]</scope>
    <source>
        <strain evidence="2">CC-503</strain>
    </source>
</reference>
<name>A0A2K3D2R1_CHLRE</name>
<dbReference type="EMBL" id="CM008973">
    <property type="protein sequence ID" value="PNW74823.1"/>
    <property type="molecule type" value="Genomic_DNA"/>
</dbReference>
<protein>
    <submittedName>
        <fullName evidence="1">Uncharacterized protein</fullName>
    </submittedName>
</protein>
<dbReference type="KEGG" id="cre:CHLRE_12g508302v5"/>
<evidence type="ECO:0000313" key="1">
    <source>
        <dbReference type="EMBL" id="PNW74823.1"/>
    </source>
</evidence>
<dbReference type="RefSeq" id="XP_042918162.1">
    <property type="nucleotide sequence ID" value="XM_043068205.1"/>
</dbReference>
<dbReference type="AlphaFoldDB" id="A0A2K3D2R1"/>
<dbReference type="Gramene" id="PNW74823">
    <property type="protein sequence ID" value="PNW74823"/>
    <property type="gene ID" value="CHLRE_12g508302v5"/>
</dbReference>
<dbReference type="InParanoid" id="A0A2K3D2R1"/>
<sequence>MHGCRSFTSGPGITGMTSATPEFFKRYPNIRFEFKKGNAKGSYAYRNGALELVG</sequence>
<dbReference type="Proteomes" id="UP000006906">
    <property type="component" value="Chromosome 12"/>
</dbReference>
<proteinExistence type="predicted"/>
<gene>
    <name evidence="1" type="ORF">CHLRE_12g508302v5</name>
</gene>
<evidence type="ECO:0000313" key="2">
    <source>
        <dbReference type="Proteomes" id="UP000006906"/>
    </source>
</evidence>